<dbReference type="Gene3D" id="3.50.50.60">
    <property type="entry name" value="FAD/NAD(P)-binding domain"/>
    <property type="match status" value="1"/>
</dbReference>
<evidence type="ECO:0000256" key="2">
    <source>
        <dbReference type="ARBA" id="ARBA00022630"/>
    </source>
</evidence>
<evidence type="ECO:0000313" key="9">
    <source>
        <dbReference type="Proteomes" id="UP000053317"/>
    </source>
</evidence>
<dbReference type="SUPFAM" id="SSF54373">
    <property type="entry name" value="FAD-linked reductases, C-terminal domain"/>
    <property type="match status" value="1"/>
</dbReference>
<dbReference type="Pfam" id="PF01494">
    <property type="entry name" value="FAD_binding_3"/>
    <property type="match status" value="1"/>
</dbReference>
<dbReference type="Pfam" id="PF08530">
    <property type="entry name" value="PepX_C"/>
    <property type="match status" value="1"/>
</dbReference>
<dbReference type="GO" id="GO:0008239">
    <property type="term" value="F:dipeptidyl-peptidase activity"/>
    <property type="evidence" value="ECO:0007669"/>
    <property type="project" value="InterPro"/>
</dbReference>
<dbReference type="SUPFAM" id="SSF49785">
    <property type="entry name" value="Galactose-binding domain-like"/>
    <property type="match status" value="1"/>
</dbReference>
<evidence type="ECO:0000256" key="3">
    <source>
        <dbReference type="ARBA" id="ARBA00022801"/>
    </source>
</evidence>
<reference evidence="8 9" key="1">
    <citation type="submission" date="2015-05" db="EMBL/GenBank/DDBJ databases">
        <title>Distinctive expansion of gene families associated with plant cell wall degradation and secondary metabolism in the genomes of grapevine trunk pathogens.</title>
        <authorList>
            <person name="Lawrence D.P."/>
            <person name="Travadon R."/>
            <person name="Rolshausen P.E."/>
            <person name="Baumgartner K."/>
        </authorList>
    </citation>
    <scope>NUCLEOTIDE SEQUENCE [LARGE SCALE GENOMIC DNA]</scope>
    <source>
        <strain evidence="8">UCRPC4</strain>
    </source>
</reference>
<dbReference type="SUPFAM" id="SSF51905">
    <property type="entry name" value="FAD/NAD(P)-binding domain"/>
    <property type="match status" value="1"/>
</dbReference>
<dbReference type="SUPFAM" id="SSF160104">
    <property type="entry name" value="Acetoacetate decarboxylase-like"/>
    <property type="match status" value="1"/>
</dbReference>
<dbReference type="InterPro" id="IPR050493">
    <property type="entry name" value="FAD-dep_Monooxygenase_BioMet"/>
</dbReference>
<dbReference type="InterPro" id="IPR029058">
    <property type="entry name" value="AB_hydrolase_fold"/>
</dbReference>
<dbReference type="Gene3D" id="2.60.120.260">
    <property type="entry name" value="Galactose-binding domain-like"/>
    <property type="match status" value="1"/>
</dbReference>
<evidence type="ECO:0000313" key="8">
    <source>
        <dbReference type="EMBL" id="KKY16832.1"/>
    </source>
</evidence>
<dbReference type="Gene3D" id="1.10.3020.20">
    <property type="match status" value="1"/>
</dbReference>
<evidence type="ECO:0000259" key="7">
    <source>
        <dbReference type="SMART" id="SM00939"/>
    </source>
</evidence>
<dbReference type="Pfam" id="PF06314">
    <property type="entry name" value="ADC"/>
    <property type="match status" value="1"/>
</dbReference>
<dbReference type="InterPro" id="IPR036188">
    <property type="entry name" value="FAD/NAD-bd_sf"/>
</dbReference>
<dbReference type="Proteomes" id="UP000053317">
    <property type="component" value="Unassembled WGS sequence"/>
</dbReference>
<keyword evidence="9" id="KW-1185">Reference proteome</keyword>
<sequence length="1331" mass="149381">MPNPIKDLHTVDDKSFPYVVETNATIKIKDGSGLIRCNVYRPKAEGKYPVLCTYGPYGKDIPYKDFHPQSFSELNPEHKSEHSAWETPDPGYWTKYGYAIVRADERGLGQSPGFLDTMSRGTSEAFVDVVEWAADQPWSSGKVGLLGVSYFGGSQWRVAARQPRGLAAMIPWEGMSDYYRDRCRHGGILSNEFIRFWWDRQVGSNQYGRPGRAARKWGPDTIEGDLSEEEMEKNRADQNIDNANNYYRDQAYYASREYDMEDIKVPLLSVANWGGILLHLRGNVEGYTHAGSKLKYLRFIAGRHDLPFYYHEGSEVQRSFLDAFLKGEDRVGWSIPGKVPPVDILLRKGDVGHNNAEREQTFQRRTEMEWPIARTQYTPFYLTPERVLTTTKPESSDLQKLTYKGLGSLENPQLIQFTTPAFTEETEITGHITAHLNISLGQTNPDPKLVPSDIDLFLTLRHISPEGKEVFYTGTAGDPVPLCKGWLRVSMRKINKEHRRHRPWLPQRDYFSTDRLPVIPGEVYPVDVEVWPTNVVVSPGGKLILEVASGDTQGCDRFKHTSPTDRSPEKFEGVNHIHFGREYYNYVTLPCLELEEDIANAKFSYLTMGYVEPAGLGVSSASNVNGHAVSNGINGSVAEPEPKGLKILIAGAGLGGLTAAIALRKQGHEVEIYEQSRFASELGAAVHLAPNANGVLRRLGIWAEDFGSNPMSSLLEFSSSGKVLKEADLTEPNKLWQHPWLLAHRVHLHDKLKRTAFDPEGDGVPAKLNLQSRITDVDPVAATITLENGDKITGDLVVGADGVHSVTRRKVPGADVKPFGSGKSAFRFLVPRNVALEDPKVSHLVQKHSQLTMWYGKDRRVVVYPTTNNELLNFVCIHPEKESEAGDDWNNTGNLGKMLEVYKDFPQDMLALLSKADPQTLKVWKLLDMEVIPHWTHEKLVLLGDAAHPFLPHQGQGAGVAMEDAAALSVVLPKDTLKEDIMDRLKLYEQIRYERANKIQQYSRLAGEDLDADLKIDMRAYTNYNFGHDEFDNSSQRVREWQWARTPNMYWRMPIGFGPMPGPRQDHYGKIRQAEHSTFTTASIKFKTSRTILQNLFPPGRRGYRFKSPGTVAYASISQTTLNKMEWLGGSGYNHLGLYIHGVEYEKADGTIMNGTYMPILFESLTDPIVSGREELGMPKLYSSIEIFRRSDAYYIKTGWQGATWGEFKLEGLEPFDPTQEGGNVSGENDDGIFVHRYIPAVGRTMKGKAETGADYPVFVPFAEDFPKPQAKKVLKATKADFKIDGLDWTALPTLHHIVGRLAELPIYEVVSGKVVEGEGVPDVGAARRTE</sequence>
<feature type="domain" description="Xaa-Pro dipeptidyl-peptidase C-terminal" evidence="7">
    <location>
        <begin position="318"/>
        <end position="588"/>
    </location>
</feature>
<dbReference type="InterPro" id="IPR002938">
    <property type="entry name" value="FAD-bd"/>
</dbReference>
<dbReference type="InterPro" id="IPR000383">
    <property type="entry name" value="Xaa-Pro-like_dom"/>
</dbReference>
<dbReference type="GO" id="GO:0004497">
    <property type="term" value="F:monooxygenase activity"/>
    <property type="evidence" value="ECO:0007669"/>
    <property type="project" value="UniProtKB-KW"/>
</dbReference>
<dbReference type="Gene3D" id="3.40.50.1820">
    <property type="entry name" value="alpha/beta hydrolase"/>
    <property type="match status" value="1"/>
</dbReference>
<dbReference type="InterPro" id="IPR005674">
    <property type="entry name" value="CocE/Ser_esterase"/>
</dbReference>
<keyword evidence="3" id="KW-0378">Hydrolase</keyword>
<dbReference type="PANTHER" id="PTHR13789">
    <property type="entry name" value="MONOOXYGENASE"/>
    <property type="match status" value="1"/>
</dbReference>
<comment type="caution">
    <text evidence="8">The sequence shown here is derived from an EMBL/GenBank/DDBJ whole genome shotgun (WGS) entry which is preliminary data.</text>
</comment>
<gene>
    <name evidence="8" type="ORF">UCRPC4_g05790</name>
</gene>
<organism evidence="8 9">
    <name type="scientific">Phaeomoniella chlamydospora</name>
    <name type="common">Phaeoacremonium chlamydosporum</name>
    <dbReference type="NCBI Taxonomy" id="158046"/>
    <lineage>
        <taxon>Eukaryota</taxon>
        <taxon>Fungi</taxon>
        <taxon>Dikarya</taxon>
        <taxon>Ascomycota</taxon>
        <taxon>Pezizomycotina</taxon>
        <taxon>Eurotiomycetes</taxon>
        <taxon>Chaetothyriomycetidae</taxon>
        <taxon>Phaeomoniellales</taxon>
        <taxon>Phaeomoniellaceae</taxon>
        <taxon>Phaeomoniella</taxon>
    </lineage>
</organism>
<evidence type="ECO:0000256" key="4">
    <source>
        <dbReference type="ARBA" id="ARBA00022827"/>
    </source>
</evidence>
<dbReference type="InterPro" id="IPR013736">
    <property type="entry name" value="Xaa-Pro_dipept_C"/>
</dbReference>
<proteinExistence type="inferred from homology"/>
<dbReference type="InterPro" id="IPR010451">
    <property type="entry name" value="Acetoacetate_decarboxylase"/>
</dbReference>
<dbReference type="Gene3D" id="2.40.400.10">
    <property type="entry name" value="Acetoacetate decarboxylase-like"/>
    <property type="match status" value="1"/>
</dbReference>
<name>A0A0G2E1C5_PHACM</name>
<dbReference type="GO" id="GO:0016829">
    <property type="term" value="F:lyase activity"/>
    <property type="evidence" value="ECO:0007669"/>
    <property type="project" value="InterPro"/>
</dbReference>
<dbReference type="InterPro" id="IPR023375">
    <property type="entry name" value="ADC_dom_sf"/>
</dbReference>
<dbReference type="NCBIfam" id="TIGR00976">
    <property type="entry name" value="CocE_NonD"/>
    <property type="match status" value="1"/>
</dbReference>
<dbReference type="SUPFAM" id="SSF53474">
    <property type="entry name" value="alpha/beta-Hydrolases"/>
    <property type="match status" value="1"/>
</dbReference>
<evidence type="ECO:0000256" key="5">
    <source>
        <dbReference type="ARBA" id="ARBA00023002"/>
    </source>
</evidence>
<evidence type="ECO:0000256" key="6">
    <source>
        <dbReference type="ARBA" id="ARBA00023033"/>
    </source>
</evidence>
<accession>A0A0G2E1C5</accession>
<dbReference type="PRINTS" id="PR00420">
    <property type="entry name" value="RNGMNOXGNASE"/>
</dbReference>
<keyword evidence="5" id="KW-0560">Oxidoreductase</keyword>
<dbReference type="Pfam" id="PF02129">
    <property type="entry name" value="Peptidase_S15"/>
    <property type="match status" value="1"/>
</dbReference>
<evidence type="ECO:0000256" key="1">
    <source>
        <dbReference type="ARBA" id="ARBA00007992"/>
    </source>
</evidence>
<comment type="similarity">
    <text evidence="1">Belongs to the paxM FAD-dependent monooxygenase family.</text>
</comment>
<protein>
    <submittedName>
        <fullName evidence="8">Putative x-pro dipeptidyl-peptidase (S15 family) protein</fullName>
    </submittedName>
</protein>
<reference evidence="8 9" key="2">
    <citation type="submission" date="2015-05" db="EMBL/GenBank/DDBJ databases">
        <authorList>
            <person name="Morales-Cruz A."/>
            <person name="Amrine K.C."/>
            <person name="Cantu D."/>
        </authorList>
    </citation>
    <scope>NUCLEOTIDE SEQUENCE [LARGE SCALE GENOMIC DNA]</scope>
    <source>
        <strain evidence="8">UCRPC4</strain>
    </source>
</reference>
<dbReference type="OrthoDB" id="416441at2759"/>
<dbReference type="FunFam" id="2.40.400.10:FF:000001">
    <property type="entry name" value="FAD binding domain protein"/>
    <property type="match status" value="1"/>
</dbReference>
<dbReference type="InterPro" id="IPR008979">
    <property type="entry name" value="Galactose-bd-like_sf"/>
</dbReference>
<keyword evidence="6" id="KW-0503">Monooxygenase</keyword>
<keyword evidence="2" id="KW-0285">Flavoprotein</keyword>
<dbReference type="EMBL" id="LCWF01000155">
    <property type="protein sequence ID" value="KKY16832.1"/>
    <property type="molecule type" value="Genomic_DNA"/>
</dbReference>
<dbReference type="GO" id="GO:0071949">
    <property type="term" value="F:FAD binding"/>
    <property type="evidence" value="ECO:0007669"/>
    <property type="project" value="InterPro"/>
</dbReference>
<dbReference type="PANTHER" id="PTHR13789:SF261">
    <property type="entry name" value="HYDROXYLASE, PUTATIVE (AFU_ORTHOLOGUE AFUA_7G00590)-RELATED"/>
    <property type="match status" value="1"/>
</dbReference>
<dbReference type="SMART" id="SM00939">
    <property type="entry name" value="PepX_C"/>
    <property type="match status" value="1"/>
</dbReference>
<keyword evidence="4" id="KW-0274">FAD</keyword>